<dbReference type="EMBL" id="JBHRSD010000006">
    <property type="protein sequence ID" value="MFC3031511.1"/>
    <property type="molecule type" value="Genomic_DNA"/>
</dbReference>
<keyword evidence="3" id="KW-1185">Reference proteome</keyword>
<feature type="signal peptide" evidence="1">
    <location>
        <begin position="1"/>
        <end position="19"/>
    </location>
</feature>
<name>A0ABV7CG16_9GAMM</name>
<evidence type="ECO:0000313" key="3">
    <source>
        <dbReference type="Proteomes" id="UP001595453"/>
    </source>
</evidence>
<keyword evidence="1" id="KW-0732">Signal</keyword>
<comment type="caution">
    <text evidence="2">The sequence shown here is derived from an EMBL/GenBank/DDBJ whole genome shotgun (WGS) entry which is preliminary data.</text>
</comment>
<dbReference type="RefSeq" id="WP_377121067.1">
    <property type="nucleotide sequence ID" value="NZ_JBHRSD010000006.1"/>
</dbReference>
<accession>A0ABV7CG16</accession>
<feature type="chain" id="PRO_5045926627" evidence="1">
    <location>
        <begin position="20"/>
        <end position="231"/>
    </location>
</feature>
<organism evidence="2 3">
    <name type="scientific">Pseudoalteromonas fenneropenaei</name>
    <dbReference type="NCBI Taxonomy" id="1737459"/>
    <lineage>
        <taxon>Bacteria</taxon>
        <taxon>Pseudomonadati</taxon>
        <taxon>Pseudomonadota</taxon>
        <taxon>Gammaproteobacteria</taxon>
        <taxon>Alteromonadales</taxon>
        <taxon>Pseudoalteromonadaceae</taxon>
        <taxon>Pseudoalteromonas</taxon>
    </lineage>
</organism>
<proteinExistence type="predicted"/>
<reference evidence="3" key="1">
    <citation type="journal article" date="2019" name="Int. J. Syst. Evol. Microbiol.">
        <title>The Global Catalogue of Microorganisms (GCM) 10K type strain sequencing project: providing services to taxonomists for standard genome sequencing and annotation.</title>
        <authorList>
            <consortium name="The Broad Institute Genomics Platform"/>
            <consortium name="The Broad Institute Genome Sequencing Center for Infectious Disease"/>
            <person name="Wu L."/>
            <person name="Ma J."/>
        </authorList>
    </citation>
    <scope>NUCLEOTIDE SEQUENCE [LARGE SCALE GENOMIC DNA]</scope>
    <source>
        <strain evidence="3">KCTC 42730</strain>
    </source>
</reference>
<evidence type="ECO:0000313" key="2">
    <source>
        <dbReference type="EMBL" id="MFC3031511.1"/>
    </source>
</evidence>
<sequence length="231" mass="27037">MFGLLACLLSVGWQSSALADGMVVDKVYHPYVLPFEREIEWRLHSRQTSDKNYLAQRFGMGFALYDTVALEGYIIGERDEEENYDIAGFEAELRWQLVEQGRYWADWGLLFELEKRHDESAFEATTGLIFEKEFGKSSLTMNAFVVREWGHDIDDEWESEFRAQFRYRLFSSFQPAVEVYAGEDFFGIGPGFLGLYRFEGQRQLKWEAGFITELTHSGKDHSFRLALEFEY</sequence>
<gene>
    <name evidence="2" type="ORF">ACFOEE_03110</name>
</gene>
<protein>
    <submittedName>
        <fullName evidence="2">Uncharacterized protein</fullName>
    </submittedName>
</protein>
<dbReference type="Proteomes" id="UP001595453">
    <property type="component" value="Unassembled WGS sequence"/>
</dbReference>
<evidence type="ECO:0000256" key="1">
    <source>
        <dbReference type="SAM" id="SignalP"/>
    </source>
</evidence>